<dbReference type="SUPFAM" id="SSF69318">
    <property type="entry name" value="Integrin alpha N-terminal domain"/>
    <property type="match status" value="1"/>
</dbReference>
<dbReference type="RefSeq" id="WP_272141692.1">
    <property type="nucleotide sequence ID" value="NZ_JAQNDM010000002.1"/>
</dbReference>
<evidence type="ECO:0000256" key="1">
    <source>
        <dbReference type="SAM" id="SignalP"/>
    </source>
</evidence>
<protein>
    <submittedName>
        <fullName evidence="2">VCBS repeat-containing protein</fullName>
    </submittedName>
</protein>
<keyword evidence="3" id="KW-1185">Reference proteome</keyword>
<comment type="caution">
    <text evidence="2">The sequence shown here is derived from an EMBL/GenBank/DDBJ whole genome shotgun (WGS) entry which is preliminary data.</text>
</comment>
<proteinExistence type="predicted"/>
<evidence type="ECO:0000313" key="3">
    <source>
        <dbReference type="Proteomes" id="UP001221838"/>
    </source>
</evidence>
<feature type="chain" id="PRO_5045604015" evidence="1">
    <location>
        <begin position="31"/>
        <end position="491"/>
    </location>
</feature>
<evidence type="ECO:0000313" key="2">
    <source>
        <dbReference type="EMBL" id="MDC0711700.1"/>
    </source>
</evidence>
<dbReference type="InterPro" id="IPR028994">
    <property type="entry name" value="Integrin_alpha_N"/>
</dbReference>
<name>A0ABT5DDD7_9BACT</name>
<accession>A0ABT5DDD7</accession>
<organism evidence="2 3">
    <name type="scientific">Stigmatella ashevillensis</name>
    <dbReference type="NCBI Taxonomy" id="2995309"/>
    <lineage>
        <taxon>Bacteria</taxon>
        <taxon>Pseudomonadati</taxon>
        <taxon>Myxococcota</taxon>
        <taxon>Myxococcia</taxon>
        <taxon>Myxococcales</taxon>
        <taxon>Cystobacterineae</taxon>
        <taxon>Archangiaceae</taxon>
        <taxon>Stigmatella</taxon>
    </lineage>
</organism>
<feature type="signal peptide" evidence="1">
    <location>
        <begin position="1"/>
        <end position="30"/>
    </location>
</feature>
<keyword evidence="1" id="KW-0732">Signal</keyword>
<sequence>MPRLAQRSRGLRLAVLAVALTVSLPGVASAATVSFCAPVTPTAGVPFSNQGSYSGALAAANYKMTVTQSGPFTIQNLQATWNNIVAGAFQTITGPGPVTFSGIVPASASPGQTVTVTFRISNILGQIVDTSTATVTVNGPNNGWTKVWTASSHSAIADYSKHYVGDFDGDGTEDILGVSSTWMTMFHYINNDWVWGWSNYGDSAAGNGIYPYRDKLIVGDFDGDGKDEVLGGTPWLTMFHFDNGNWNWGWSNYGNAQDALYPYAQQSNYLLSGNFDIAGNSGSSPVNKDEIVGVGQNGWITLFRLNANGSGWDWVWSTGPDVTSHALYPYRSRLSNGGDTNGDGQDELLGRGGWATTFSFANNNFNWAWSTYGANSIAGVGYPQRTSDVLLVGNIDYTDARDEWFFIQNGSVADWATTVDWGGSQFTWNWSNHNYTPAKPFIGDWPLANSDGSNARYQLIRAVAGKPKFLFARRQGCDMRMYEVSSTVTNY</sequence>
<dbReference type="Proteomes" id="UP001221838">
    <property type="component" value="Unassembled WGS sequence"/>
</dbReference>
<gene>
    <name evidence="2" type="ORF">POL68_24745</name>
</gene>
<dbReference type="EMBL" id="JAQNDM010000002">
    <property type="protein sequence ID" value="MDC0711700.1"/>
    <property type="molecule type" value="Genomic_DNA"/>
</dbReference>
<reference evidence="2 3" key="1">
    <citation type="submission" date="2022-11" db="EMBL/GenBank/DDBJ databases">
        <title>Minimal conservation of predation-associated metabolite biosynthetic gene clusters underscores biosynthetic potential of Myxococcota including descriptions for ten novel species: Archangium lansinium sp. nov., Myxococcus landrumus sp. nov., Nannocystis bai.</title>
        <authorList>
            <person name="Ahearne A."/>
            <person name="Stevens C."/>
            <person name="Dowd S."/>
        </authorList>
    </citation>
    <scope>NUCLEOTIDE SEQUENCE [LARGE SCALE GENOMIC DNA]</scope>
    <source>
        <strain evidence="2 3">NCWAL01</strain>
    </source>
</reference>